<sequence length="147" mass="17052">MITAVKNTDIKRGEFYLPWVLQYHQEPFLDSNNITESELLHSVIPTYQNPLQIYPDTLLNEYQKQETLDDTIDAILYAKDQGIDEFPSIKINGYYIRLINENIYDLFKTFVKSPKSSNNSTQPSTPNNDNPVTYRGMKSMRGCDFAQ</sequence>
<feature type="region of interest" description="Disordered" evidence="1">
    <location>
        <begin position="115"/>
        <end position="136"/>
    </location>
</feature>
<evidence type="ECO:0008006" key="4">
    <source>
        <dbReference type="Google" id="ProtNLM"/>
    </source>
</evidence>
<keyword evidence="3" id="KW-1185">Reference proteome</keyword>
<evidence type="ECO:0000313" key="3">
    <source>
        <dbReference type="Proteomes" id="UP000179807"/>
    </source>
</evidence>
<dbReference type="EMBL" id="MLAK01000020">
    <property type="protein sequence ID" value="OHT17272.1"/>
    <property type="molecule type" value="Genomic_DNA"/>
</dbReference>
<evidence type="ECO:0000313" key="2">
    <source>
        <dbReference type="EMBL" id="OHT17272.1"/>
    </source>
</evidence>
<comment type="caution">
    <text evidence="2">The sequence shown here is derived from an EMBL/GenBank/DDBJ whole genome shotgun (WGS) entry which is preliminary data.</text>
</comment>
<gene>
    <name evidence="2" type="ORF">TRFO_41157</name>
</gene>
<name>A0A1J4L2F9_9EUKA</name>
<evidence type="ECO:0000256" key="1">
    <source>
        <dbReference type="SAM" id="MobiDB-lite"/>
    </source>
</evidence>
<dbReference type="AlphaFoldDB" id="A0A1J4L2F9"/>
<protein>
    <recommendedName>
        <fullName evidence="4">DSBA-like thioredoxin domain-containing protein</fullName>
    </recommendedName>
</protein>
<reference evidence="2" key="1">
    <citation type="submission" date="2016-10" db="EMBL/GenBank/DDBJ databases">
        <authorList>
            <person name="Benchimol M."/>
            <person name="Almeida L.G."/>
            <person name="Vasconcelos A.T."/>
            <person name="Perreira-Neves A."/>
            <person name="Rosa I.A."/>
            <person name="Tasca T."/>
            <person name="Bogo M.R."/>
            <person name="de Souza W."/>
        </authorList>
    </citation>
    <scope>NUCLEOTIDE SEQUENCE [LARGE SCALE GENOMIC DNA]</scope>
    <source>
        <strain evidence="2">K</strain>
    </source>
</reference>
<dbReference type="VEuPathDB" id="TrichDB:TRFO_41157"/>
<accession>A0A1J4L2F9</accession>
<proteinExistence type="predicted"/>
<dbReference type="RefSeq" id="XP_068370408.1">
    <property type="nucleotide sequence ID" value="XM_068513612.1"/>
</dbReference>
<dbReference type="GeneID" id="94848316"/>
<organism evidence="2 3">
    <name type="scientific">Tritrichomonas foetus</name>
    <dbReference type="NCBI Taxonomy" id="1144522"/>
    <lineage>
        <taxon>Eukaryota</taxon>
        <taxon>Metamonada</taxon>
        <taxon>Parabasalia</taxon>
        <taxon>Tritrichomonadida</taxon>
        <taxon>Tritrichomonadidae</taxon>
        <taxon>Tritrichomonas</taxon>
    </lineage>
</organism>
<feature type="compositionally biased region" description="Low complexity" evidence="1">
    <location>
        <begin position="115"/>
        <end position="131"/>
    </location>
</feature>
<dbReference type="Proteomes" id="UP000179807">
    <property type="component" value="Unassembled WGS sequence"/>
</dbReference>